<keyword evidence="2" id="KW-1185">Reference proteome</keyword>
<dbReference type="EMBL" id="BGZK01001173">
    <property type="protein sequence ID" value="GBP73459.1"/>
    <property type="molecule type" value="Genomic_DNA"/>
</dbReference>
<dbReference type="Proteomes" id="UP000299102">
    <property type="component" value="Unassembled WGS sequence"/>
</dbReference>
<evidence type="ECO:0000313" key="2">
    <source>
        <dbReference type="Proteomes" id="UP000299102"/>
    </source>
</evidence>
<organism evidence="1 2">
    <name type="scientific">Eumeta variegata</name>
    <name type="common">Bagworm moth</name>
    <name type="synonym">Eumeta japonica</name>
    <dbReference type="NCBI Taxonomy" id="151549"/>
    <lineage>
        <taxon>Eukaryota</taxon>
        <taxon>Metazoa</taxon>
        <taxon>Ecdysozoa</taxon>
        <taxon>Arthropoda</taxon>
        <taxon>Hexapoda</taxon>
        <taxon>Insecta</taxon>
        <taxon>Pterygota</taxon>
        <taxon>Neoptera</taxon>
        <taxon>Endopterygota</taxon>
        <taxon>Lepidoptera</taxon>
        <taxon>Glossata</taxon>
        <taxon>Ditrysia</taxon>
        <taxon>Tineoidea</taxon>
        <taxon>Psychidae</taxon>
        <taxon>Oiketicinae</taxon>
        <taxon>Eumeta</taxon>
    </lineage>
</organism>
<gene>
    <name evidence="1" type="ORF">EVAR_56938_1</name>
</gene>
<comment type="caution">
    <text evidence="1">The sequence shown here is derived from an EMBL/GenBank/DDBJ whole genome shotgun (WGS) entry which is preliminary data.</text>
</comment>
<reference evidence="1 2" key="1">
    <citation type="journal article" date="2019" name="Commun. Biol.">
        <title>The bagworm genome reveals a unique fibroin gene that provides high tensile strength.</title>
        <authorList>
            <person name="Kono N."/>
            <person name="Nakamura H."/>
            <person name="Ohtoshi R."/>
            <person name="Tomita M."/>
            <person name="Numata K."/>
            <person name="Arakawa K."/>
        </authorList>
    </citation>
    <scope>NUCLEOTIDE SEQUENCE [LARGE SCALE GENOMIC DNA]</scope>
</reference>
<proteinExistence type="predicted"/>
<dbReference type="AlphaFoldDB" id="A0A4C1YFM6"/>
<accession>A0A4C1YFM6</accession>
<name>A0A4C1YFM6_EUMVA</name>
<protein>
    <submittedName>
        <fullName evidence="1">Uncharacterized protein</fullName>
    </submittedName>
</protein>
<evidence type="ECO:0000313" key="1">
    <source>
        <dbReference type="EMBL" id="GBP73459.1"/>
    </source>
</evidence>
<sequence length="123" mass="14353">MRLTDAWPMTTAKLTRSRRRRRYRLRQVSDASLTPTYTWPLRTIPGAKLGILAQIEKKIELNNDASQIQYPYSALVSTRPLLRRRREEACGSTDTEKVTPLISFGQKILVQLTAVVRKRWLRR</sequence>